<evidence type="ECO:0000256" key="3">
    <source>
        <dbReference type="ARBA" id="ARBA00022679"/>
    </source>
</evidence>
<dbReference type="PANTHER" id="PTHR10605:SF10">
    <property type="entry name" value="HEPARAN SULFATE GLUCOSAMINE 3-O-SULFOTRANSFERASE 2"/>
    <property type="match status" value="1"/>
</dbReference>
<dbReference type="Proteomes" id="UP000192220">
    <property type="component" value="Unplaced"/>
</dbReference>
<dbReference type="STRING" id="52670.A0A2I4CH60"/>
<dbReference type="PANTHER" id="PTHR10605">
    <property type="entry name" value="HEPARAN SULFATE SULFOTRANSFERASE"/>
    <property type="match status" value="1"/>
</dbReference>
<reference evidence="20" key="1">
    <citation type="submission" date="2025-08" db="UniProtKB">
        <authorList>
            <consortium name="RefSeq"/>
        </authorList>
    </citation>
    <scope>IDENTIFICATION</scope>
    <source>
        <strain evidence="20">Quisiro</strain>
        <tissue evidence="20">Liver</tissue>
    </source>
</reference>
<dbReference type="Pfam" id="PF00685">
    <property type="entry name" value="Sulfotransfer_1"/>
    <property type="match status" value="1"/>
</dbReference>
<feature type="binding site" evidence="13">
    <location>
        <begin position="127"/>
        <end position="131"/>
    </location>
    <ligand>
        <name>3'-phosphoadenylyl sulfate</name>
        <dbReference type="ChEBI" id="CHEBI:58339"/>
    </ligand>
</feature>
<dbReference type="PROSITE" id="PS51257">
    <property type="entry name" value="PROKAR_LIPOPROTEIN"/>
    <property type="match status" value="1"/>
</dbReference>
<organism evidence="19 20">
    <name type="scientific">Austrofundulus limnaeus</name>
    <name type="common">Annual killifish</name>
    <dbReference type="NCBI Taxonomy" id="52670"/>
    <lineage>
        <taxon>Eukaryota</taxon>
        <taxon>Metazoa</taxon>
        <taxon>Chordata</taxon>
        <taxon>Craniata</taxon>
        <taxon>Vertebrata</taxon>
        <taxon>Euteleostomi</taxon>
        <taxon>Actinopterygii</taxon>
        <taxon>Neopterygii</taxon>
        <taxon>Teleostei</taxon>
        <taxon>Neoteleostei</taxon>
        <taxon>Acanthomorphata</taxon>
        <taxon>Ovalentaria</taxon>
        <taxon>Atherinomorphae</taxon>
        <taxon>Cyprinodontiformes</taxon>
        <taxon>Rivulidae</taxon>
        <taxon>Austrofundulus</taxon>
    </lineage>
</organism>
<dbReference type="KEGG" id="alim:106528639"/>
<proteinExistence type="inferred from homology"/>
<feature type="domain" description="Sulfotransferase" evidence="18">
    <location>
        <begin position="119"/>
        <end position="353"/>
    </location>
</feature>
<evidence type="ECO:0000256" key="14">
    <source>
        <dbReference type="PIRSR" id="PIRSR637359-3"/>
    </source>
</evidence>
<name>A0A2I4CH60_AUSLI</name>
<evidence type="ECO:0000256" key="16">
    <source>
        <dbReference type="SAM" id="MobiDB-lite"/>
    </source>
</evidence>
<feature type="active site" description="For sulfotransferase activity" evidence="12">
    <location>
        <position position="127"/>
    </location>
</feature>
<dbReference type="CTD" id="9956"/>
<evidence type="ECO:0000256" key="11">
    <source>
        <dbReference type="ARBA" id="ARBA00060399"/>
    </source>
</evidence>
<evidence type="ECO:0000256" key="17">
    <source>
        <dbReference type="SAM" id="Phobius"/>
    </source>
</evidence>
<feature type="region of interest" description="Disordered" evidence="16">
    <location>
        <begin position="71"/>
        <end position="100"/>
    </location>
</feature>
<dbReference type="InterPro" id="IPR027417">
    <property type="entry name" value="P-loop_NTPase"/>
</dbReference>
<dbReference type="InterPro" id="IPR037359">
    <property type="entry name" value="NST/OST"/>
</dbReference>
<dbReference type="EC" id="2.8.2.-" evidence="15"/>
<dbReference type="InterPro" id="IPR000863">
    <property type="entry name" value="Sulfotransferase_dom"/>
</dbReference>
<gene>
    <name evidence="20" type="primary">hs3st2</name>
</gene>
<dbReference type="InParanoid" id="A0A2I4CH60"/>
<evidence type="ECO:0000313" key="20">
    <source>
        <dbReference type="RefSeq" id="XP_013879312.1"/>
    </source>
</evidence>
<keyword evidence="10" id="KW-0325">Glycoprotein</keyword>
<dbReference type="GO" id="GO:0000139">
    <property type="term" value="C:Golgi membrane"/>
    <property type="evidence" value="ECO:0007669"/>
    <property type="project" value="UniProtKB-SubCell"/>
</dbReference>
<evidence type="ECO:0000256" key="10">
    <source>
        <dbReference type="ARBA" id="ARBA00023180"/>
    </source>
</evidence>
<feature type="transmembrane region" description="Helical" evidence="17">
    <location>
        <begin position="12"/>
        <end position="34"/>
    </location>
</feature>
<feature type="binding site" evidence="13">
    <location>
        <begin position="333"/>
        <end position="337"/>
    </location>
    <ligand>
        <name>3'-phosphoadenylyl sulfate</name>
        <dbReference type="ChEBI" id="CHEBI:58339"/>
    </ligand>
</feature>
<keyword evidence="8 17" id="KW-0472">Membrane</keyword>
<dbReference type="GeneID" id="106528639"/>
<dbReference type="OrthoDB" id="411451at2759"/>
<evidence type="ECO:0000256" key="1">
    <source>
        <dbReference type="ARBA" id="ARBA00004394"/>
    </source>
</evidence>
<evidence type="ECO:0000313" key="19">
    <source>
        <dbReference type="Proteomes" id="UP000192220"/>
    </source>
</evidence>
<comment type="similarity">
    <text evidence="2 15">Belongs to the sulfotransferase 1 family.</text>
</comment>
<keyword evidence="7" id="KW-0333">Golgi apparatus</keyword>
<keyword evidence="5" id="KW-0735">Signal-anchor</keyword>
<feature type="disulfide bond" evidence="14">
    <location>
        <begin position="316"/>
        <end position="328"/>
    </location>
</feature>
<evidence type="ECO:0000256" key="6">
    <source>
        <dbReference type="ARBA" id="ARBA00022989"/>
    </source>
</evidence>
<feature type="binding site" evidence="13">
    <location>
        <position position="216"/>
    </location>
    <ligand>
        <name>3'-phosphoadenylyl sulfate</name>
        <dbReference type="ChEBI" id="CHEBI:58339"/>
    </ligand>
</feature>
<dbReference type="SUPFAM" id="SSF52540">
    <property type="entry name" value="P-loop containing nucleoside triphosphate hydrolases"/>
    <property type="match status" value="1"/>
</dbReference>
<evidence type="ECO:0000256" key="4">
    <source>
        <dbReference type="ARBA" id="ARBA00022692"/>
    </source>
</evidence>
<accession>A0A2I4CH60</accession>
<feature type="binding site" evidence="13">
    <location>
        <position position="208"/>
    </location>
    <ligand>
        <name>3'-phosphoadenylyl sulfate</name>
        <dbReference type="ChEBI" id="CHEBI:58339"/>
    </ligand>
</feature>
<keyword evidence="3 15" id="KW-0808">Transferase</keyword>
<evidence type="ECO:0000256" key="13">
    <source>
        <dbReference type="PIRSR" id="PIRSR637359-2"/>
    </source>
</evidence>
<evidence type="ECO:0000259" key="18">
    <source>
        <dbReference type="Pfam" id="PF00685"/>
    </source>
</evidence>
<evidence type="ECO:0000256" key="15">
    <source>
        <dbReference type="RuleBase" id="RU361155"/>
    </source>
</evidence>
<dbReference type="AlphaFoldDB" id="A0A2I4CH60"/>
<keyword evidence="9 14" id="KW-1015">Disulfide bond</keyword>
<sequence length="370" mass="41971">MAQRLLTSASRVSARFAFIFTLSLSCTYLCYNILFYGGAVVTNQGYEGKRCPPSKNAGGKKLLGKLSDGNCASPDASRSAGQRGLSEQSKPPSPGGQWANTSLRNMSVAQKYGNKKLPNALIVGVKKGGTRAVLEFIRIHPDVRALGTEPHFFDRNYDRGLDWYRGLMPRTLDSQITLEKTPSYFVTREAPRRISGMSHETKLIVVVRNPVTRAISDYTQTLSKKPDIPTFEELAFKNRSQGLVDTSWNAIRIGMYILHLENWLQYFRLSQMHFVSGERLITDPAGEMGRVQDFLGLKRIITDKHFYFNRTKGFPCLKKPESSSQPRCLGKSKGRTHVQMDPEVLEQLQEFYRPFNIKFYETVGQDFKWD</sequence>
<evidence type="ECO:0000256" key="2">
    <source>
        <dbReference type="ARBA" id="ARBA00005771"/>
    </source>
</evidence>
<dbReference type="FunFam" id="3.40.50.300:FF:000194">
    <property type="entry name" value="Sulfotransferase"/>
    <property type="match status" value="1"/>
</dbReference>
<evidence type="ECO:0000256" key="5">
    <source>
        <dbReference type="ARBA" id="ARBA00022968"/>
    </source>
</evidence>
<keyword evidence="4 17" id="KW-0812">Transmembrane</keyword>
<keyword evidence="19" id="KW-1185">Reference proteome</keyword>
<protein>
    <recommendedName>
        <fullName evidence="15">Sulfotransferase</fullName>
        <ecNumber evidence="15">2.8.2.-</ecNumber>
    </recommendedName>
</protein>
<dbReference type="GO" id="GO:0008467">
    <property type="term" value="F:[heparan sulfate]-glucosamine 3-sulfotransferase activity"/>
    <property type="evidence" value="ECO:0007669"/>
    <property type="project" value="TreeGrafter"/>
</dbReference>
<evidence type="ECO:0000256" key="12">
    <source>
        <dbReference type="PIRSR" id="PIRSR637359-1"/>
    </source>
</evidence>
<evidence type="ECO:0000256" key="9">
    <source>
        <dbReference type="ARBA" id="ARBA00023157"/>
    </source>
</evidence>
<evidence type="ECO:0000256" key="8">
    <source>
        <dbReference type="ARBA" id="ARBA00023136"/>
    </source>
</evidence>
<keyword evidence="6 17" id="KW-1133">Transmembrane helix</keyword>
<evidence type="ECO:0000256" key="7">
    <source>
        <dbReference type="ARBA" id="ARBA00023034"/>
    </source>
</evidence>
<dbReference type="RefSeq" id="XP_013879312.1">
    <property type="nucleotide sequence ID" value="XM_014023858.1"/>
</dbReference>
<dbReference type="Gene3D" id="3.40.50.300">
    <property type="entry name" value="P-loop containing nucleotide triphosphate hydrolases"/>
    <property type="match status" value="1"/>
</dbReference>
<comment type="subcellular location">
    <subcellularLocation>
        <location evidence="11">Endomembrane system</location>
        <topology evidence="11">Single-pass type II membrane protein</topology>
    </subcellularLocation>
    <subcellularLocation>
        <location evidence="1">Golgi apparatus membrane</location>
    </subcellularLocation>
</comment>